<proteinExistence type="inferred from homology"/>
<evidence type="ECO:0000259" key="11">
    <source>
        <dbReference type="Pfam" id="PF00999"/>
    </source>
</evidence>
<feature type="transmembrane region" description="Helical" evidence="10">
    <location>
        <begin position="292"/>
        <end position="311"/>
    </location>
</feature>
<dbReference type="Gene3D" id="6.10.140.1330">
    <property type="match status" value="1"/>
</dbReference>
<keyword evidence="4 10" id="KW-1133">Transmembrane helix</keyword>
<dbReference type="GO" id="GO:0098719">
    <property type="term" value="P:sodium ion import across plasma membrane"/>
    <property type="evidence" value="ECO:0007669"/>
    <property type="project" value="TreeGrafter"/>
</dbReference>
<evidence type="ECO:0000256" key="3">
    <source>
        <dbReference type="ARBA" id="ARBA00022692"/>
    </source>
</evidence>
<feature type="transmembrane region" description="Helical" evidence="10">
    <location>
        <begin position="91"/>
        <end position="111"/>
    </location>
</feature>
<evidence type="ECO:0000313" key="12">
    <source>
        <dbReference type="EMBL" id="THD20692.1"/>
    </source>
</evidence>
<feature type="transmembrane region" description="Helical" evidence="10">
    <location>
        <begin position="218"/>
        <end position="242"/>
    </location>
</feature>
<dbReference type="InterPro" id="IPR006153">
    <property type="entry name" value="Cation/H_exchanger_TM"/>
</dbReference>
<protein>
    <recommendedName>
        <fullName evidence="9">Sodium/hydrogen exchanger</fullName>
    </recommendedName>
</protein>
<dbReference type="Pfam" id="PF00999">
    <property type="entry name" value="Na_H_Exchanger"/>
    <property type="match status" value="1"/>
</dbReference>
<keyword evidence="13" id="KW-1185">Reference proteome</keyword>
<keyword evidence="8 9" id="KW-0739">Sodium transport</keyword>
<organism evidence="12 13">
    <name type="scientific">Fasciola hepatica</name>
    <name type="common">Liver fluke</name>
    <dbReference type="NCBI Taxonomy" id="6192"/>
    <lineage>
        <taxon>Eukaryota</taxon>
        <taxon>Metazoa</taxon>
        <taxon>Spiralia</taxon>
        <taxon>Lophotrochozoa</taxon>
        <taxon>Platyhelminthes</taxon>
        <taxon>Trematoda</taxon>
        <taxon>Digenea</taxon>
        <taxon>Plagiorchiida</taxon>
        <taxon>Echinostomata</taxon>
        <taxon>Echinostomatoidea</taxon>
        <taxon>Fasciolidae</taxon>
        <taxon>Fasciola</taxon>
    </lineage>
</organism>
<feature type="transmembrane region" description="Helical" evidence="10">
    <location>
        <begin position="317"/>
        <end position="338"/>
    </location>
</feature>
<evidence type="ECO:0000256" key="2">
    <source>
        <dbReference type="ARBA" id="ARBA00022448"/>
    </source>
</evidence>
<dbReference type="InterPro" id="IPR004709">
    <property type="entry name" value="NaH_exchanger"/>
</dbReference>
<keyword evidence="9" id="KW-0050">Antiport</keyword>
<dbReference type="PANTHER" id="PTHR10110:SF126">
    <property type="entry name" value="NA(+)_H(+) EXCHANGER PROTEIN 7"/>
    <property type="match status" value="1"/>
</dbReference>
<keyword evidence="3 9" id="KW-0812">Transmembrane</keyword>
<dbReference type="EMBL" id="JXXN02004310">
    <property type="protein sequence ID" value="THD20692.1"/>
    <property type="molecule type" value="Genomic_DNA"/>
</dbReference>
<dbReference type="PRINTS" id="PR01084">
    <property type="entry name" value="NAHEXCHNGR"/>
</dbReference>
<reference evidence="12" key="1">
    <citation type="submission" date="2019-03" db="EMBL/GenBank/DDBJ databases">
        <title>Improved annotation for the trematode Fasciola hepatica.</title>
        <authorList>
            <person name="Choi Y.-J."/>
            <person name="Martin J."/>
            <person name="Mitreva M."/>
        </authorList>
    </citation>
    <scope>NUCLEOTIDE SEQUENCE [LARGE SCALE GENOMIC DNA]</scope>
</reference>
<feature type="transmembrane region" description="Helical" evidence="10">
    <location>
        <begin position="350"/>
        <end position="371"/>
    </location>
</feature>
<dbReference type="GO" id="GO:0015385">
    <property type="term" value="F:sodium:proton antiporter activity"/>
    <property type="evidence" value="ECO:0007669"/>
    <property type="project" value="InterPro"/>
</dbReference>
<dbReference type="PANTHER" id="PTHR10110">
    <property type="entry name" value="SODIUM/HYDROGEN EXCHANGER"/>
    <property type="match status" value="1"/>
</dbReference>
<dbReference type="InterPro" id="IPR018422">
    <property type="entry name" value="Cation/H_exchanger_CPA1"/>
</dbReference>
<comment type="similarity">
    <text evidence="9">Belongs to the monovalent cation:proton antiporter 1 (CPA1) transporter (TC 2.A.36) family.</text>
</comment>
<sequence>MNQTISNANPTRRDILNHKILLHNDTTLQAIHTRRKSIGFAHMTDSFIATSLLHLDNMFTNSVLIVITAFIVVCSVVKLCHRSGFRYLDYIPEPITVLLIGVIFGGVANYFDVELHYFDDETFFVIFLPPIIFEAILNVHKEYFIRHLSVILLFGFIGTLSNIFLFGTSLWLISQLSPSALGDLNPHPVAFYLFATLVSSVDSVIIIGILGEMQVHPSLYFIFIGESILNDGVTLIVFDYIYSFGCTVQSKMNLNLWALIALCGFVMTVKVLGSCFLGAICGSATAFLTKYTYKYTMIEPLIVLSSGYLTYLFDYGISWPGVSSLLVFGIIQTVYTFENVSRKSRITIKRLVHMTAAIAESLILLTIGYTLAVHEQVWNVRFIALSMALCIIWRFLVVFVLASVANWMHWTTKPITQTMKFVIGFCGLRGAISHSLAEIVHPACLQGVGVNPRMYQTTAVFITFFTIVAVGAFLRPLMRLFQIRFEKQPTSLFSTLNEEVIHKAMNAVEEIVGLSDTGVLKSRLKRLDQRYVRPILLRDSTPQDRILETFGKITIALHYASLPRNEQKTEMNSVKMLEFQKGQYYSTATPSTTAADQKSGSYNLIEDQGHSLIGLSTLLQKGSLWEADSVRTRLNTLLSEPMISYASQRKRLRRRCAHRIRHCMGRGWTACSCCYCCCYDVYGDKDQSIPNIQNQLEREKLTREMQTVNSTNIDAFDTETFVGPNVQQSSTERIAESSSTKTTISGYSPEKSLGCFECMQLILSSTISSKTLDKQLEVSRLLIHSRYHTQDNVSYLDHMRHTIHLKQSALRIQRDMNEGSIYNRPNSIRSFEHMDRSACSEDRHARVSNALSVPPLRMPECFIRTASEVSRREEPEDERNGLTD</sequence>
<keyword evidence="2 9" id="KW-0813">Transport</keyword>
<evidence type="ECO:0000256" key="1">
    <source>
        <dbReference type="ARBA" id="ARBA00004141"/>
    </source>
</evidence>
<feature type="transmembrane region" description="Helical" evidence="10">
    <location>
        <begin position="383"/>
        <end position="407"/>
    </location>
</feature>
<feature type="transmembrane region" description="Helical" evidence="10">
    <location>
        <begin position="254"/>
        <end position="280"/>
    </location>
</feature>
<feature type="transmembrane region" description="Helical" evidence="10">
    <location>
        <begin position="151"/>
        <end position="173"/>
    </location>
</feature>
<dbReference type="GO" id="GO:0015386">
    <property type="term" value="F:potassium:proton antiporter activity"/>
    <property type="evidence" value="ECO:0007669"/>
    <property type="project" value="TreeGrafter"/>
</dbReference>
<feature type="transmembrane region" description="Helical" evidence="10">
    <location>
        <begin position="189"/>
        <end position="211"/>
    </location>
</feature>
<evidence type="ECO:0000256" key="9">
    <source>
        <dbReference type="RuleBase" id="RU003722"/>
    </source>
</evidence>
<feature type="transmembrane region" description="Helical" evidence="10">
    <location>
        <begin position="123"/>
        <end position="139"/>
    </location>
</feature>
<evidence type="ECO:0000256" key="7">
    <source>
        <dbReference type="ARBA" id="ARBA00023136"/>
    </source>
</evidence>
<dbReference type="NCBIfam" id="TIGR00840">
    <property type="entry name" value="b_cpa1"/>
    <property type="match status" value="1"/>
</dbReference>
<dbReference type="Proteomes" id="UP000230066">
    <property type="component" value="Unassembled WGS sequence"/>
</dbReference>
<dbReference type="AlphaFoldDB" id="A0A4E0RU63"/>
<keyword evidence="7 10" id="KW-0472">Membrane</keyword>
<keyword evidence="6 9" id="KW-0406">Ion transport</keyword>
<feature type="transmembrane region" description="Helical" evidence="10">
    <location>
        <begin position="457"/>
        <end position="478"/>
    </location>
</feature>
<evidence type="ECO:0000256" key="6">
    <source>
        <dbReference type="ARBA" id="ARBA00023065"/>
    </source>
</evidence>
<feature type="domain" description="Cation/H+ exchanger transmembrane" evidence="11">
    <location>
        <begin position="76"/>
        <end position="479"/>
    </location>
</feature>
<evidence type="ECO:0000256" key="4">
    <source>
        <dbReference type="ARBA" id="ARBA00022989"/>
    </source>
</evidence>
<gene>
    <name evidence="12" type="ORF">D915_008665</name>
</gene>
<evidence type="ECO:0000256" key="8">
    <source>
        <dbReference type="ARBA" id="ARBA00023201"/>
    </source>
</evidence>
<keyword evidence="5" id="KW-0915">Sodium</keyword>
<comment type="subcellular location">
    <subcellularLocation>
        <location evidence="1">Membrane</location>
        <topology evidence="1">Multi-pass membrane protein</topology>
    </subcellularLocation>
</comment>
<dbReference type="GO" id="GO:0051453">
    <property type="term" value="P:regulation of intracellular pH"/>
    <property type="evidence" value="ECO:0007669"/>
    <property type="project" value="TreeGrafter"/>
</dbReference>
<dbReference type="GO" id="GO:0005886">
    <property type="term" value="C:plasma membrane"/>
    <property type="evidence" value="ECO:0007669"/>
    <property type="project" value="TreeGrafter"/>
</dbReference>
<name>A0A4E0RU63_FASHE</name>
<evidence type="ECO:0000313" key="13">
    <source>
        <dbReference type="Proteomes" id="UP000230066"/>
    </source>
</evidence>
<accession>A0A4E0RU63</accession>
<feature type="transmembrane region" description="Helical" evidence="10">
    <location>
        <begin position="59"/>
        <end position="79"/>
    </location>
</feature>
<comment type="caution">
    <text evidence="12">The sequence shown here is derived from an EMBL/GenBank/DDBJ whole genome shotgun (WGS) entry which is preliminary data.</text>
</comment>
<evidence type="ECO:0000256" key="10">
    <source>
        <dbReference type="SAM" id="Phobius"/>
    </source>
</evidence>
<evidence type="ECO:0000256" key="5">
    <source>
        <dbReference type="ARBA" id="ARBA00023053"/>
    </source>
</evidence>